<dbReference type="SUPFAM" id="SSF75011">
    <property type="entry name" value="3-carboxy-cis,cis-mucoante lactonizing enzyme"/>
    <property type="match status" value="1"/>
</dbReference>
<gene>
    <name evidence="6" type="ORF">SAMN05192575_10483</name>
</gene>
<dbReference type="STRING" id="748909.SAMN05192575_10483"/>
<keyword evidence="1" id="KW-0378">Hydrolase</keyword>
<keyword evidence="2" id="KW-0393">Immunoglobulin domain</keyword>
<dbReference type="GO" id="GO:0016798">
    <property type="term" value="F:hydrolase activity, acting on glycosyl bonds"/>
    <property type="evidence" value="ECO:0007669"/>
    <property type="project" value="UniProtKB-KW"/>
</dbReference>
<keyword evidence="3" id="KW-0119">Carbohydrate metabolism</keyword>
<dbReference type="PANTHER" id="PTHR14340:SF9">
    <property type="entry name" value="FIBRONECTIN TYPE-III DOMAIN-CONTAINING PROTEIN"/>
    <property type="match status" value="1"/>
</dbReference>
<dbReference type="InterPro" id="IPR003961">
    <property type="entry name" value="FN3_dom"/>
</dbReference>
<evidence type="ECO:0000313" key="7">
    <source>
        <dbReference type="Proteomes" id="UP000199113"/>
    </source>
</evidence>
<feature type="region of interest" description="Disordered" evidence="4">
    <location>
        <begin position="370"/>
        <end position="420"/>
    </location>
</feature>
<evidence type="ECO:0000313" key="6">
    <source>
        <dbReference type="EMBL" id="SFB14367.1"/>
    </source>
</evidence>
<evidence type="ECO:0000256" key="2">
    <source>
        <dbReference type="ARBA" id="ARBA00023319"/>
    </source>
</evidence>
<evidence type="ECO:0000256" key="1">
    <source>
        <dbReference type="ARBA" id="ARBA00023295"/>
    </source>
</evidence>
<dbReference type="GO" id="GO:0000272">
    <property type="term" value="P:polysaccharide catabolic process"/>
    <property type="evidence" value="ECO:0007669"/>
    <property type="project" value="UniProtKB-KW"/>
</dbReference>
<name>A0A1I0YN89_9ACTN</name>
<evidence type="ECO:0000256" key="3">
    <source>
        <dbReference type="ARBA" id="ARBA00023326"/>
    </source>
</evidence>
<dbReference type="Pfam" id="PF17963">
    <property type="entry name" value="Big_9"/>
    <property type="match status" value="2"/>
</dbReference>
<dbReference type="SMART" id="SM00060">
    <property type="entry name" value="FN3"/>
    <property type="match status" value="3"/>
</dbReference>
<evidence type="ECO:0000259" key="5">
    <source>
        <dbReference type="PROSITE" id="PS50853"/>
    </source>
</evidence>
<evidence type="ECO:0000256" key="4">
    <source>
        <dbReference type="SAM" id="MobiDB-lite"/>
    </source>
</evidence>
<dbReference type="PANTHER" id="PTHR14340">
    <property type="entry name" value="MICROFIBRIL-ASSOCIATED GLYCOPROTEIN 3"/>
    <property type="match status" value="1"/>
</dbReference>
<dbReference type="CDD" id="cd00063">
    <property type="entry name" value="FN3"/>
    <property type="match status" value="3"/>
</dbReference>
<keyword evidence="3" id="KW-0624">Polysaccharide degradation</keyword>
<dbReference type="RefSeq" id="WP_139227707.1">
    <property type="nucleotide sequence ID" value="NZ_FOKC01000004.1"/>
</dbReference>
<dbReference type="Gene3D" id="2.60.40.10">
    <property type="entry name" value="Immunoglobulins"/>
    <property type="match status" value="2"/>
</dbReference>
<sequence length="2095" mass="218430">MARATFVRRHRAAIASGVALTIAATAVVTYAITANGYKAHEAELNDGGVWVVNGKKGWSGRLNKPINQLDGVVPSQDGKTRMDIVQDGAAVVTLNLNASRGQSLETSRLESQDGGSAAIPTSGDVRMAGGTLASADAETGNVWAVRYDPELGKPIMSSVDRQSEAIAEAGEGAALAVSQAGTIVVTSSEDGTVTTLAADGGLFDEAETRDLPDDVGQVSAVTTVGERIVTLDAAAGVLRVVGGGSATVPPGSELQQSGPASDSVLVGAPDALLGVDLDSGDVTTIASRSGSPVEPVRLGACVFGAWSGGQGSVAVQCGSQEAEENDLGGDATNLAFRVNRGEIVLNDANSGTVWDVEQDTPTKIDNWEAFTSKKQNDDDENENQNQSDADRRPPQAKPDSYGVRASRTTVLHPLDNDSAPEGRLLSIVDVDQPNGGARVEISPDGQTLILQMPESARPATFDYFIDDGRDGLAAHATVTVDVRDGEDNEPPELREGYRKPTYKVPHSGSLAVPVLGDWRDDRDGDTLILDSAQAVGGDESGASARTTADGRIRFTAPTVEAEGQQLVRVEFAVTDGRSAPVKKSMTFQVQAPKDRNAFAASAEPDVVRGEVGKPIKIRPLLNDLPGSDPNTLNAELALGGKVPQQPGAKVVSDLDSGQVTFTGDTAGTYFLSYEAGYGNAPLDPGTIRVDVKPRPKRASDPIAMPDTLAVYGQAPGIVDVLANDLDPAGGLLVVQTADAERAGQVAVAIIDGRWLRISAIQPSMTPTTQTVSYTISNGANAGVQGEVVVTQRPAPADNTPITAADRVVVRAGAVVSAPVLDNDVSPAGDRLTLLGDLVDSEDPGQLAVVAPNDVTGDVGRAYVSGRVVRYVAPDVVKERDTYDVTYIAKNLDGNRATGLLRVTVVPTDDPNDPPEPPTLEGRVVSGDTIKVRVPGVGVDRNGDPVTVTGVTSAPRLGRILSYGGNFLEYQAYPNTVGTDEFSYSVVDSQGAFATGAVRVAVVEPAQPQPPLAVEDRLTVEPGRTATFDPLANDFVSSGDGVEISLLDAPEGVTLDPETNLVTVPAPATLAEPPIVVVYSVTNGISASRATLTLETAEDFDNPPVVFDAFGRADESGSVVVDVLEGAYDPDGSAADLRVSAVSGDPSATVVDESQVRADRGAAPKVLPFEVVDADGASAAASVYIPPTGTGLPYVLPDALIELDSGGSMTGKIADYIAAPEGARVRLASGRRSYSASPSPLSVGPDGDNRFALSAANGFRGPGALLVEVTTATDASGNEDTSTTDDGATALLSIPVQVGDDDPDLECPSTVVPISAGQRFDLDIATFCKVFTVDPRDVAELSYEAAWGEGIDGLDVGTPDGSVVAITAADTATEGGEAVLTVRAGESNVEEIRFRLAQAPAPTLLPIRVDTMEAGQTRTFDLRSYLQAGVAEPSPTFVSIQNIGSPGVRATTEGSRLTLTADRDTRGAQARFRFVASDVSSDDPPASRRAEGQIQFQVIGTPAPPGEPRPYRTSDEIGTIKMSWRPPDDDGGAPILHYVVREEKTGATQRCDTNECVFRKLRTGGNYSFRVQAVNRVGASDFSALSRSAQADTKPGRVQDIRMQDRGDGTITIAWDKPPTNTSKILDYTITWLGGEAVVSGDVLRYPVTGLNNNERYVFTVQAQNRVGYSLPRSSIEMQPLGTPLPPAAPAVTDLESGPNQTDLRISWQAVLPEGPGPTVYTVSYTNGVTSGSVPGCQRLASLTCTHTGVPYDGLTYTYSVVAANQPEGEAGNRSQPSAGTPIEAVGRPAAWGTFQVSATGNNQEAEVRYIVPDSRGTESRVDILVGGVVVRPPVQQTGANSARISTPSNQQPYAVQLRVCNEKAPAGCTLSGQQNVQTYGPLNDSLYSIEPIVNGRSIQWVISGTSNGDPVRVEYQVRNSGSSAMPIQTYRPSGPGAFTFTTPAVSTDEYEQGQEIFVTVDDDAPGGRGADTGRESATSAAPPPPAIGIGRGAGCQDDAENQPACAGSADPKCTDVSCAYATLSITFAAGARAQNWNCTFAKFPGGLLQPPKRDKSGNGDFSGQVDAYYARGENVSGSCSFGGGYGTISFTTGFP</sequence>
<dbReference type="InterPro" id="IPR013783">
    <property type="entry name" value="Ig-like_fold"/>
</dbReference>
<feature type="domain" description="Fibronectin type-III" evidence="5">
    <location>
        <begin position="1503"/>
        <end position="1595"/>
    </location>
</feature>
<organism evidence="6 7">
    <name type="scientific">Nocardioides alpinus</name>
    <dbReference type="NCBI Taxonomy" id="748909"/>
    <lineage>
        <taxon>Bacteria</taxon>
        <taxon>Bacillati</taxon>
        <taxon>Actinomycetota</taxon>
        <taxon>Actinomycetes</taxon>
        <taxon>Propionibacteriales</taxon>
        <taxon>Nocardioidaceae</taxon>
        <taxon>Nocardioides</taxon>
    </lineage>
</organism>
<dbReference type="SUPFAM" id="SSF49265">
    <property type="entry name" value="Fibronectin type III"/>
    <property type="match status" value="1"/>
</dbReference>
<dbReference type="Pfam" id="PF00041">
    <property type="entry name" value="fn3"/>
    <property type="match status" value="2"/>
</dbReference>
<reference evidence="6" key="1">
    <citation type="submission" date="2016-10" db="EMBL/GenBank/DDBJ databases">
        <authorList>
            <person name="de Groot N.N."/>
        </authorList>
    </citation>
    <scope>NUCLEOTIDE SEQUENCE [LARGE SCALE GENOMIC DNA]</scope>
    <source>
        <strain evidence="6">CGMCC 1.10697</strain>
    </source>
</reference>
<dbReference type="Gene3D" id="2.60.40.2810">
    <property type="match status" value="1"/>
</dbReference>
<accession>A0A1I0YN89</accession>
<dbReference type="EMBL" id="FOKC01000004">
    <property type="protein sequence ID" value="SFB14367.1"/>
    <property type="molecule type" value="Genomic_DNA"/>
</dbReference>
<protein>
    <submittedName>
        <fullName evidence="6">Fibronectin type III domain-containing protein</fullName>
    </submittedName>
</protein>
<dbReference type="InterPro" id="IPR036116">
    <property type="entry name" value="FN3_sf"/>
</dbReference>
<feature type="region of interest" description="Disordered" evidence="4">
    <location>
        <begin position="103"/>
        <end position="123"/>
    </location>
</feature>
<dbReference type="PROSITE" id="PS50853">
    <property type="entry name" value="FN3"/>
    <property type="match status" value="2"/>
</dbReference>
<feature type="domain" description="Fibronectin type-III" evidence="5">
    <location>
        <begin position="1596"/>
        <end position="1685"/>
    </location>
</feature>
<dbReference type="OrthoDB" id="5241356at2"/>
<keyword evidence="1" id="KW-0326">Glycosidase</keyword>
<proteinExistence type="predicted"/>
<feature type="region of interest" description="Disordered" evidence="4">
    <location>
        <begin position="1960"/>
        <end position="2006"/>
    </location>
</feature>
<dbReference type="Proteomes" id="UP000199113">
    <property type="component" value="Unassembled WGS sequence"/>
</dbReference>